<name>A0AAE9Y7S3_9ACTN</name>
<proteinExistence type="predicted"/>
<gene>
    <name evidence="3" type="ORF">PO878_06085</name>
</gene>
<dbReference type="AlphaFoldDB" id="A0AAE9Y7S3"/>
<feature type="transmembrane region" description="Helical" evidence="2">
    <location>
        <begin position="76"/>
        <end position="99"/>
    </location>
</feature>
<reference evidence="3" key="1">
    <citation type="submission" date="2023-01" db="EMBL/GenBank/DDBJ databases">
        <title>The diversity of Class Acidimicrobiia in South China Sea sediment environments and the proposal of Iamia marina sp. nov., a novel species of the genus Iamia.</title>
        <authorList>
            <person name="He Y."/>
            <person name="Tian X."/>
        </authorList>
    </citation>
    <scope>NUCLEOTIDE SEQUENCE</scope>
    <source>
        <strain evidence="3">DSM 19957</strain>
    </source>
</reference>
<keyword evidence="2" id="KW-0812">Transmembrane</keyword>
<dbReference type="EMBL" id="CP116942">
    <property type="protein sequence ID" value="WCO68295.1"/>
    <property type="molecule type" value="Genomic_DNA"/>
</dbReference>
<feature type="transmembrane region" description="Helical" evidence="2">
    <location>
        <begin position="218"/>
        <end position="236"/>
    </location>
</feature>
<accession>A0AAE9Y7S3</accession>
<evidence type="ECO:0008006" key="5">
    <source>
        <dbReference type="Google" id="ProtNLM"/>
    </source>
</evidence>
<organism evidence="3 4">
    <name type="scientific">Iamia majanohamensis</name>
    <dbReference type="NCBI Taxonomy" id="467976"/>
    <lineage>
        <taxon>Bacteria</taxon>
        <taxon>Bacillati</taxon>
        <taxon>Actinomycetota</taxon>
        <taxon>Acidimicrobiia</taxon>
        <taxon>Acidimicrobiales</taxon>
        <taxon>Iamiaceae</taxon>
        <taxon>Iamia</taxon>
    </lineage>
</organism>
<sequence length="242" mass="24940">MTTTFRSTTAAVPGTDAVPSAHHEAVPAAARGGNRWPLFGLAGAVAGFASVMVTIPDVTEAQARRGISVVDQLESGSYRVGFLLGLVSVGCLLVAAAGWRRWAEERAPGDLAARTVGQGLAVTATVNVIFTGIMGAMAIYLPGGSDAGLVSRQHVFTNFVLLDFGSLLGWWGAAASAVAVAVLAFRRPGLLPRWMGVVSVLLLLPPVALAVLTGLPGFVGLTLPIWLAVVSIGMATSRRARA</sequence>
<feature type="transmembrane region" description="Helical" evidence="2">
    <location>
        <begin position="194"/>
        <end position="212"/>
    </location>
</feature>
<feature type="transmembrane region" description="Helical" evidence="2">
    <location>
        <begin position="38"/>
        <end position="56"/>
    </location>
</feature>
<protein>
    <recommendedName>
        <fullName evidence="5">DUF4386 family protein</fullName>
    </recommendedName>
</protein>
<feature type="region of interest" description="Disordered" evidence="1">
    <location>
        <begin position="1"/>
        <end position="23"/>
    </location>
</feature>
<dbReference type="KEGG" id="ima:PO878_06085"/>
<keyword evidence="4" id="KW-1185">Reference proteome</keyword>
<evidence type="ECO:0000256" key="2">
    <source>
        <dbReference type="SAM" id="Phobius"/>
    </source>
</evidence>
<keyword evidence="2" id="KW-0472">Membrane</keyword>
<dbReference type="Proteomes" id="UP001216390">
    <property type="component" value="Chromosome"/>
</dbReference>
<feature type="transmembrane region" description="Helical" evidence="2">
    <location>
        <begin position="161"/>
        <end position="185"/>
    </location>
</feature>
<feature type="transmembrane region" description="Helical" evidence="2">
    <location>
        <begin position="120"/>
        <end position="141"/>
    </location>
</feature>
<evidence type="ECO:0000313" key="3">
    <source>
        <dbReference type="EMBL" id="WCO68295.1"/>
    </source>
</evidence>
<evidence type="ECO:0000256" key="1">
    <source>
        <dbReference type="SAM" id="MobiDB-lite"/>
    </source>
</evidence>
<dbReference type="RefSeq" id="WP_272737812.1">
    <property type="nucleotide sequence ID" value="NZ_CP116942.1"/>
</dbReference>
<evidence type="ECO:0000313" key="4">
    <source>
        <dbReference type="Proteomes" id="UP001216390"/>
    </source>
</evidence>
<keyword evidence="2" id="KW-1133">Transmembrane helix</keyword>
<feature type="compositionally biased region" description="Polar residues" evidence="1">
    <location>
        <begin position="1"/>
        <end position="10"/>
    </location>
</feature>